<comment type="similarity">
    <text evidence="3 17">Belongs to the phospholipase A1 family.</text>
</comment>
<evidence type="ECO:0000256" key="2">
    <source>
        <dbReference type="ARBA" id="ARBA00001604"/>
    </source>
</evidence>
<feature type="active site" description="Nucleophile" evidence="15">
    <location>
        <position position="98"/>
    </location>
</feature>
<dbReference type="GO" id="GO:0004623">
    <property type="term" value="F:phospholipase A2 activity"/>
    <property type="evidence" value="ECO:0007669"/>
    <property type="project" value="UniProtKB-EC"/>
</dbReference>
<keyword evidence="10 16" id="KW-0106">Calcium</keyword>
<keyword evidence="9 17" id="KW-0378">Hydrolase</keyword>
<evidence type="ECO:0000256" key="7">
    <source>
        <dbReference type="ARBA" id="ARBA00022723"/>
    </source>
</evidence>
<name>A0A5J5HQP6_9SPHN</name>
<dbReference type="EMBL" id="VYQB01000047">
    <property type="protein sequence ID" value="KAA9010889.1"/>
    <property type="molecule type" value="Genomic_DNA"/>
</dbReference>
<feature type="binding site" description="in dimeric form" evidence="16">
    <location>
        <position position="106"/>
    </location>
    <ligand>
        <name>Ca(2+)</name>
        <dbReference type="ChEBI" id="CHEBI:29108"/>
        <label>1</label>
    </ligand>
</feature>
<comment type="catalytic activity">
    <reaction evidence="1 17">
        <text>a 1,2-diacyl-sn-glycero-3-phosphocholine + H2O = a 2-acyl-sn-glycero-3-phosphocholine + a fatty acid + H(+)</text>
        <dbReference type="Rhea" id="RHEA:18689"/>
        <dbReference type="ChEBI" id="CHEBI:15377"/>
        <dbReference type="ChEBI" id="CHEBI:15378"/>
        <dbReference type="ChEBI" id="CHEBI:28868"/>
        <dbReference type="ChEBI" id="CHEBI:57643"/>
        <dbReference type="ChEBI" id="CHEBI:57875"/>
        <dbReference type="EC" id="3.1.1.32"/>
    </reaction>
</comment>
<evidence type="ECO:0000256" key="1">
    <source>
        <dbReference type="ARBA" id="ARBA00000111"/>
    </source>
</evidence>
<comment type="cofactor">
    <cofactor evidence="17">
        <name>Ca(2+)</name>
        <dbReference type="ChEBI" id="CHEBI:29108"/>
    </cofactor>
    <text evidence="17">Binds 1 Ca(2+) ion per monomer. In the dimeric form the Ca(2+) is bound by different amino acids with binding of each Ca(2+) shared with ligands coming from each monomer. The Ca(2+) ion may have a role in catalysis.</text>
</comment>
<dbReference type="GO" id="GO:0009279">
    <property type="term" value="C:cell outer membrane"/>
    <property type="evidence" value="ECO:0007669"/>
    <property type="project" value="UniProtKB-SubCell"/>
</dbReference>
<feature type="non-terminal residue" evidence="19">
    <location>
        <position position="1"/>
    </location>
</feature>
<evidence type="ECO:0000256" key="4">
    <source>
        <dbReference type="ARBA" id="ARBA00011702"/>
    </source>
</evidence>
<evidence type="ECO:0000256" key="16">
    <source>
        <dbReference type="PIRSR" id="PIRSR603187-2"/>
    </source>
</evidence>
<keyword evidence="12 17" id="KW-0443">Lipid metabolism</keyword>
<organism evidence="19 20">
    <name type="scientific">Sphingobium limneticum</name>
    <dbReference type="NCBI Taxonomy" id="1007511"/>
    <lineage>
        <taxon>Bacteria</taxon>
        <taxon>Pseudomonadati</taxon>
        <taxon>Pseudomonadota</taxon>
        <taxon>Alphaproteobacteria</taxon>
        <taxon>Sphingomonadales</taxon>
        <taxon>Sphingomonadaceae</taxon>
        <taxon>Sphingobium</taxon>
    </lineage>
</organism>
<dbReference type="EC" id="3.1.1.4" evidence="17"/>
<evidence type="ECO:0000313" key="19">
    <source>
        <dbReference type="EMBL" id="KAA9022851.1"/>
    </source>
</evidence>
<evidence type="ECO:0000256" key="11">
    <source>
        <dbReference type="ARBA" id="ARBA00022963"/>
    </source>
</evidence>
<feature type="binding site" description="in dimeric form" evidence="16">
    <location>
        <position position="101"/>
    </location>
    <ligand>
        <name>Ca(2+)</name>
        <dbReference type="ChEBI" id="CHEBI:29108"/>
        <label>1</label>
    </ligand>
</feature>
<feature type="binding site" description="in dimeric form" evidence="16">
    <location>
        <position position="142"/>
    </location>
    <ligand>
        <name>Ca(2+)</name>
        <dbReference type="ChEBI" id="CHEBI:29108"/>
        <label>1</label>
    </ligand>
</feature>
<keyword evidence="13" id="KW-0472">Membrane</keyword>
<keyword evidence="5" id="KW-1134">Transmembrane beta strand</keyword>
<proteinExistence type="inferred from homology"/>
<dbReference type="GO" id="GO:0008970">
    <property type="term" value="F:phospholipase A1 activity"/>
    <property type="evidence" value="ECO:0007669"/>
    <property type="project" value="UniProtKB-EC"/>
</dbReference>
<evidence type="ECO:0000313" key="20">
    <source>
        <dbReference type="Proteomes" id="UP000325933"/>
    </source>
</evidence>
<comment type="subunit">
    <text evidence="4 17">Homodimer; dimerization is reversible, and the dimeric form is the active one.</text>
</comment>
<evidence type="ECO:0000256" key="8">
    <source>
        <dbReference type="ARBA" id="ARBA00022729"/>
    </source>
</evidence>
<keyword evidence="14 17" id="KW-0998">Cell outer membrane</keyword>
<evidence type="ECO:0000256" key="13">
    <source>
        <dbReference type="ARBA" id="ARBA00023136"/>
    </source>
</evidence>
<keyword evidence="7 16" id="KW-0479">Metal-binding</keyword>
<dbReference type="GO" id="GO:0016042">
    <property type="term" value="P:lipid catabolic process"/>
    <property type="evidence" value="ECO:0007669"/>
    <property type="project" value="UniProtKB-KW"/>
</dbReference>
<keyword evidence="11 17" id="KW-0442">Lipid degradation</keyword>
<comment type="subcellular location">
    <subcellularLocation>
        <location evidence="17">Cell outer membrane</location>
        <topology evidence="17">Multi-pass membrane protein</topology>
    </subcellularLocation>
    <text evidence="17">One of the very few enzymes located there.</text>
</comment>
<dbReference type="PRINTS" id="PR01486">
    <property type="entry name" value="PHPHLIPASEA1"/>
</dbReference>
<dbReference type="Gene3D" id="2.40.230.10">
    <property type="entry name" value="Phospholipase A1"/>
    <property type="match status" value="1"/>
</dbReference>
<evidence type="ECO:0000256" key="15">
    <source>
        <dbReference type="PIRSR" id="PIRSR603187-1"/>
    </source>
</evidence>
<dbReference type="AlphaFoldDB" id="A0A5J5HQP6"/>
<dbReference type="Pfam" id="PF02253">
    <property type="entry name" value="PLA1"/>
    <property type="match status" value="1"/>
</dbReference>
<keyword evidence="8" id="KW-0732">Signal</keyword>
<comment type="caution">
    <text evidence="19">The sequence shown here is derived from an EMBL/GenBank/DDBJ whole genome shotgun (WGS) entry which is preliminary data.</text>
</comment>
<dbReference type="InterPro" id="IPR036541">
    <property type="entry name" value="PLipase_A1_sf"/>
</dbReference>
<dbReference type="InterPro" id="IPR003187">
    <property type="entry name" value="PLipase_A1"/>
</dbReference>
<keyword evidence="21" id="KW-1185">Reference proteome</keyword>
<dbReference type="Proteomes" id="UP000326364">
    <property type="component" value="Unassembled WGS sequence"/>
</dbReference>
<evidence type="ECO:0000256" key="9">
    <source>
        <dbReference type="ARBA" id="ARBA00022801"/>
    </source>
</evidence>
<dbReference type="PANTHER" id="PTHR40457:SF1">
    <property type="entry name" value="PHOSPHOLIPASE A1"/>
    <property type="match status" value="1"/>
</dbReference>
<dbReference type="EC" id="3.1.1.32" evidence="17"/>
<evidence type="ECO:0000256" key="17">
    <source>
        <dbReference type="RuleBase" id="RU366027"/>
    </source>
</evidence>
<accession>A0A5J5HQP6</accession>
<evidence type="ECO:0000313" key="18">
    <source>
        <dbReference type="EMBL" id="KAA9010889.1"/>
    </source>
</evidence>
<evidence type="ECO:0000256" key="3">
    <source>
        <dbReference type="ARBA" id="ARBA00010525"/>
    </source>
</evidence>
<feature type="active site" description="Proton acceptor" evidence="15">
    <location>
        <position position="96"/>
    </location>
</feature>
<comment type="function">
    <text evidence="17">Hydrolysis of phosphatidylcholine with phospholipase A2 (EC 3.1.1.4) and phospholipase A1 (EC 3.1.1.32) activities.</text>
</comment>
<evidence type="ECO:0000256" key="6">
    <source>
        <dbReference type="ARBA" id="ARBA00022692"/>
    </source>
</evidence>
<dbReference type="PANTHER" id="PTHR40457">
    <property type="entry name" value="PHOSPHOLIPASE A1"/>
    <property type="match status" value="1"/>
</dbReference>
<protein>
    <recommendedName>
        <fullName evidence="17">Phospholipase A1</fullName>
        <ecNumber evidence="17">3.1.1.32</ecNumber>
        <ecNumber evidence="17">3.1.1.4</ecNumber>
    </recommendedName>
    <alternativeName>
        <fullName evidence="17">Phosphatidylcholine 1-acylhydrolase</fullName>
    </alternativeName>
</protein>
<dbReference type="SUPFAM" id="SSF56931">
    <property type="entry name" value="Outer membrane phospholipase A (OMPLA)"/>
    <property type="match status" value="1"/>
</dbReference>
<sequence length="232" mass="25750">RCSTSQRATGARSRPMFTRLEDKSEPGRSPCSIFVLQHGQNRSFGPTGPYTQRLFWDLGGDSSPFRNIDFMPELFYLLPAVSKGTLAFGGQAGLRHESNGRDGLASRSLNTLYVQPVATIPIGDYKLSLGPRYSFYVGDLEDNPDVKRYRGHTSLFAEFGRDDGLRLTTNSRINFSSGKGAIDAELSYPLDKIVDTNLNVYVFGQAFAGYGENLLDYDRKATRLRLGVAIVR</sequence>
<comment type="catalytic activity">
    <reaction evidence="2 17">
        <text>a 1,2-diacyl-sn-glycero-3-phosphocholine + H2O = a 1-acyl-sn-glycero-3-phosphocholine + a fatty acid + H(+)</text>
        <dbReference type="Rhea" id="RHEA:15801"/>
        <dbReference type="ChEBI" id="CHEBI:15377"/>
        <dbReference type="ChEBI" id="CHEBI:15378"/>
        <dbReference type="ChEBI" id="CHEBI:28868"/>
        <dbReference type="ChEBI" id="CHEBI:57643"/>
        <dbReference type="ChEBI" id="CHEBI:58168"/>
        <dbReference type="EC" id="3.1.1.4"/>
    </reaction>
</comment>
<evidence type="ECO:0000313" key="21">
    <source>
        <dbReference type="Proteomes" id="UP000326364"/>
    </source>
</evidence>
<evidence type="ECO:0000256" key="10">
    <source>
        <dbReference type="ARBA" id="ARBA00022837"/>
    </source>
</evidence>
<gene>
    <name evidence="19" type="ORF">F4U95_24075</name>
    <name evidence="18" type="ORF">F4U96_24150</name>
</gene>
<evidence type="ECO:0000256" key="5">
    <source>
        <dbReference type="ARBA" id="ARBA00022452"/>
    </source>
</evidence>
<feature type="binding site" description="in dimeric form" evidence="16">
    <location>
        <position position="62"/>
    </location>
    <ligand>
        <name>Ca(2+)</name>
        <dbReference type="ChEBI" id="CHEBI:29108"/>
        <label>1</label>
    </ligand>
</feature>
<dbReference type="Proteomes" id="UP000325933">
    <property type="component" value="Unassembled WGS sequence"/>
</dbReference>
<evidence type="ECO:0000256" key="12">
    <source>
        <dbReference type="ARBA" id="ARBA00023098"/>
    </source>
</evidence>
<dbReference type="EMBL" id="VYQA01000046">
    <property type="protein sequence ID" value="KAA9022851.1"/>
    <property type="molecule type" value="Genomic_DNA"/>
</dbReference>
<evidence type="ECO:0000256" key="14">
    <source>
        <dbReference type="ARBA" id="ARBA00023237"/>
    </source>
</evidence>
<reference evidence="20 21" key="1">
    <citation type="submission" date="2019-09" db="EMBL/GenBank/DDBJ databases">
        <authorList>
            <person name="Feng G."/>
        </authorList>
    </citation>
    <scope>NUCLEOTIDE SEQUENCE [LARGE SCALE GENOMIC DNA]</scope>
    <source>
        <strain evidence="19 20">KACC 19283</strain>
        <strain evidence="18 21">KACC 19284</strain>
    </source>
</reference>
<dbReference type="GO" id="GO:0046872">
    <property type="term" value="F:metal ion binding"/>
    <property type="evidence" value="ECO:0007669"/>
    <property type="project" value="UniProtKB-KW"/>
</dbReference>
<keyword evidence="6" id="KW-0812">Transmembrane</keyword>